<name>A0A1V9ZD56_9STRA</name>
<accession>A0A1V9ZD56</accession>
<reference evidence="4 5" key="1">
    <citation type="journal article" date="2014" name="Genome Biol. Evol.">
        <title>The secreted proteins of Achlya hypogyna and Thraustotheca clavata identify the ancestral oomycete secretome and reveal gene acquisitions by horizontal gene transfer.</title>
        <authorList>
            <person name="Misner I."/>
            <person name="Blouin N."/>
            <person name="Leonard G."/>
            <person name="Richards T.A."/>
            <person name="Lane C.E."/>
        </authorList>
    </citation>
    <scope>NUCLEOTIDE SEQUENCE [LARGE SCALE GENOMIC DNA]</scope>
    <source>
        <strain evidence="4 5">ATCC 34112</strain>
    </source>
</reference>
<keyword evidence="5" id="KW-1185">Reference proteome</keyword>
<evidence type="ECO:0000313" key="5">
    <source>
        <dbReference type="Proteomes" id="UP000243217"/>
    </source>
</evidence>
<evidence type="ECO:0000256" key="1">
    <source>
        <dbReference type="ARBA" id="ARBA00004123"/>
    </source>
</evidence>
<comment type="subcellular location">
    <subcellularLocation>
        <location evidence="1">Nucleus</location>
    </subcellularLocation>
</comment>
<dbReference type="InterPro" id="IPR002738">
    <property type="entry name" value="RNase_P_p30"/>
</dbReference>
<dbReference type="Pfam" id="PF01876">
    <property type="entry name" value="RNase_P_p30"/>
    <property type="match status" value="1"/>
</dbReference>
<dbReference type="Gene3D" id="3.20.20.140">
    <property type="entry name" value="Metal-dependent hydrolases"/>
    <property type="match status" value="1"/>
</dbReference>
<dbReference type="PANTHER" id="PTHR13031:SF0">
    <property type="entry name" value="RIBONUCLEASE P PROTEIN SUBUNIT P30"/>
    <property type="match status" value="1"/>
</dbReference>
<keyword evidence="3" id="KW-0819">tRNA processing</keyword>
<dbReference type="Proteomes" id="UP000243217">
    <property type="component" value="Unassembled WGS sequence"/>
</dbReference>
<dbReference type="GO" id="GO:0005655">
    <property type="term" value="C:nucleolar ribonuclease P complex"/>
    <property type="evidence" value="ECO:0007669"/>
    <property type="project" value="TreeGrafter"/>
</dbReference>
<protein>
    <submittedName>
        <fullName evidence="4">Ribonuclease P protein subunit p30</fullName>
    </submittedName>
</protein>
<dbReference type="AlphaFoldDB" id="A0A1V9ZD56"/>
<dbReference type="GO" id="GO:0008033">
    <property type="term" value="P:tRNA processing"/>
    <property type="evidence" value="ECO:0007669"/>
    <property type="project" value="UniProtKB-KW"/>
</dbReference>
<dbReference type="GO" id="GO:0003723">
    <property type="term" value="F:RNA binding"/>
    <property type="evidence" value="ECO:0007669"/>
    <property type="project" value="TreeGrafter"/>
</dbReference>
<comment type="caution">
    <text evidence="4">The sequence shown here is derived from an EMBL/GenBank/DDBJ whole genome shotgun (WGS) entry which is preliminary data.</text>
</comment>
<evidence type="ECO:0000313" key="4">
    <source>
        <dbReference type="EMBL" id="OQR95918.1"/>
    </source>
</evidence>
<sequence>MYWDLNVPSTGSTSKSFFLTEMARLGYGGMALNVESDGKKAPPTIEQLALWKVEEGRKPKNQLHALRIDAENVSSKAAVRQLKRFTLQCNDMNVAQSLNSNKVIQAYDIVAVEPQTQRVFQYMCEQGNIDMITIDMASRMPIQLRKPLIDAAIARNIYFEIKYTAALGDSSSRRYFFSNASNLIRVANGRHIVFSSGAIRDMLLRSPYDVINIGILLNLTYSKAMDAISSSCTAIVAHGETRKANGIEIVMKATSINDEDQDMS</sequence>
<evidence type="ECO:0000256" key="3">
    <source>
        <dbReference type="ARBA" id="ARBA00022694"/>
    </source>
</evidence>
<gene>
    <name evidence="4" type="ORF">THRCLA_07462</name>
</gene>
<dbReference type="EMBL" id="JNBS01002008">
    <property type="protein sequence ID" value="OQR95918.1"/>
    <property type="molecule type" value="Genomic_DNA"/>
</dbReference>
<dbReference type="STRING" id="74557.A0A1V9ZD56"/>
<comment type="similarity">
    <text evidence="2">Belongs to the eukaryotic/archaeal RNase P protein component 3 family.</text>
</comment>
<dbReference type="InterPro" id="IPR016195">
    <property type="entry name" value="Pol/histidinol_Pase-like"/>
</dbReference>
<dbReference type="SUPFAM" id="SSF89550">
    <property type="entry name" value="PHP domain-like"/>
    <property type="match status" value="1"/>
</dbReference>
<dbReference type="PANTHER" id="PTHR13031">
    <property type="entry name" value="RIBONUCLEASE P SUBUNIT P30"/>
    <property type="match status" value="1"/>
</dbReference>
<evidence type="ECO:0000256" key="2">
    <source>
        <dbReference type="ARBA" id="ARBA00007331"/>
    </source>
</evidence>
<proteinExistence type="inferred from homology"/>
<dbReference type="OrthoDB" id="17948at2759"/>
<organism evidence="4 5">
    <name type="scientific">Thraustotheca clavata</name>
    <dbReference type="NCBI Taxonomy" id="74557"/>
    <lineage>
        <taxon>Eukaryota</taxon>
        <taxon>Sar</taxon>
        <taxon>Stramenopiles</taxon>
        <taxon>Oomycota</taxon>
        <taxon>Saprolegniomycetes</taxon>
        <taxon>Saprolegniales</taxon>
        <taxon>Achlyaceae</taxon>
        <taxon>Thraustotheca</taxon>
    </lineage>
</organism>